<keyword evidence="3" id="KW-1185">Reference proteome</keyword>
<dbReference type="GO" id="GO:0007623">
    <property type="term" value="P:circadian rhythm"/>
    <property type="evidence" value="ECO:0007669"/>
    <property type="project" value="InterPro"/>
</dbReference>
<comment type="caution">
    <text evidence="2">The sequence shown here is derived from an EMBL/GenBank/DDBJ whole genome shotgun (WGS) entry which is preliminary data.</text>
</comment>
<feature type="region of interest" description="Disordered" evidence="1">
    <location>
        <begin position="47"/>
        <end position="72"/>
    </location>
</feature>
<dbReference type="PANTHER" id="PTHR33334:SF5">
    <property type="entry name" value="PROTEIN LNK2"/>
    <property type="match status" value="1"/>
</dbReference>
<evidence type="ECO:0000256" key="1">
    <source>
        <dbReference type="SAM" id="MobiDB-lite"/>
    </source>
</evidence>
<evidence type="ECO:0000313" key="3">
    <source>
        <dbReference type="Proteomes" id="UP000593562"/>
    </source>
</evidence>
<dbReference type="InterPro" id="IPR039928">
    <property type="entry name" value="LNK"/>
</dbReference>
<feature type="compositionally biased region" description="Polar residues" evidence="1">
    <location>
        <begin position="677"/>
        <end position="699"/>
    </location>
</feature>
<name>A0A7J7CHV0_TRIWF</name>
<dbReference type="Proteomes" id="UP000593562">
    <property type="component" value="Unassembled WGS sequence"/>
</dbReference>
<feature type="compositionally biased region" description="Basic and acidic residues" evidence="1">
    <location>
        <begin position="49"/>
        <end position="67"/>
    </location>
</feature>
<feature type="compositionally biased region" description="Polar residues" evidence="1">
    <location>
        <begin position="295"/>
        <end position="304"/>
    </location>
</feature>
<accession>A0A7J7CHV0</accession>
<protein>
    <recommendedName>
        <fullName evidence="4">Protein LNK2</fullName>
    </recommendedName>
</protein>
<feature type="region of interest" description="Disordered" evidence="1">
    <location>
        <begin position="283"/>
        <end position="305"/>
    </location>
</feature>
<sequence>MFDWNDEEISNIIWGEANESDDHIVPYREGIDDCHDKKEWNQEASAIKPAERKTAVPKIDGHGKKLDSSPNLTANGLSASGFDLESWPIRSSSNAAKTNIDFLGAEVSKDLNEITNYDSAKGSESAQSAQDPGIFQSPGEGKEPCDFADFGWANIGSFDDLDRIFSNDDPIFGTVNLGDANELWSSSKDVTSSPLKSFPASVGSPSLGLGILKSAPEQFEIKREHVEVDDKSCTLGYGKPEIPAPHGLQIAQAILDTGDRAGGKSKTKEKDQKMDLNLMARGTVTNPQLGPENVRSPSEFSDQATKQKKLLKSRKKLGVRNEGKFFQDVYGNWTSSGNPSGQFGNQFLSPTVQSSPPSALSQQRLIQGSEALQYQHNSCPFVASSAYGDAACSFSVIPVMSHGQPEELKHQPLLSGYEVSSVTANPVNKSGDARVKSQTMTAQEKIEKLRRRQQLQALLAIQKQQQQLGHQASSTDHGIVQKCTKANQLVDGASLEVKDLGSLSSLDPNSPLEQDDSNTISLDVNDYAVEDTIVFRLQDIVAKLDMRVRLSIRDSLFRLAQSAMQRNYASDTSSSNHKDLQVVANEDINNSNRNASMPDEETETNPIDRTVAHLLFHRPVELSGQHPDTPESPIFTKLPCELKSMALTNPSTGYLAESSKNKQNLSKNSSLLSESQMVGQYTSSPCLDTSENPSNSRQGNGAARNIEASQ</sequence>
<evidence type="ECO:0000313" key="2">
    <source>
        <dbReference type="EMBL" id="KAF5733627.1"/>
    </source>
</evidence>
<dbReference type="PANTHER" id="PTHR33334">
    <property type="entry name" value="PROTEIN LNK1"/>
    <property type="match status" value="1"/>
</dbReference>
<feature type="region of interest" description="Disordered" evidence="1">
    <location>
        <begin position="653"/>
        <end position="710"/>
    </location>
</feature>
<dbReference type="FunCoup" id="A0A7J7CHV0">
    <property type="interactions" value="243"/>
</dbReference>
<proteinExistence type="predicted"/>
<reference evidence="2 3" key="1">
    <citation type="journal article" date="2020" name="Nat. Commun.">
        <title>Genome of Tripterygium wilfordii and identification of cytochrome P450 involved in triptolide biosynthesis.</title>
        <authorList>
            <person name="Tu L."/>
            <person name="Su P."/>
            <person name="Zhang Z."/>
            <person name="Gao L."/>
            <person name="Wang J."/>
            <person name="Hu T."/>
            <person name="Zhou J."/>
            <person name="Zhang Y."/>
            <person name="Zhao Y."/>
            <person name="Liu Y."/>
            <person name="Song Y."/>
            <person name="Tong Y."/>
            <person name="Lu Y."/>
            <person name="Yang J."/>
            <person name="Xu C."/>
            <person name="Jia M."/>
            <person name="Peters R.J."/>
            <person name="Huang L."/>
            <person name="Gao W."/>
        </authorList>
    </citation>
    <scope>NUCLEOTIDE SEQUENCE [LARGE SCALE GENOMIC DNA]</scope>
    <source>
        <strain evidence="3">cv. XIE 37</strain>
        <tissue evidence="2">Leaf</tissue>
    </source>
</reference>
<evidence type="ECO:0008006" key="4">
    <source>
        <dbReference type="Google" id="ProtNLM"/>
    </source>
</evidence>
<dbReference type="EMBL" id="JAAARO010000016">
    <property type="protein sequence ID" value="KAF5733627.1"/>
    <property type="molecule type" value="Genomic_DNA"/>
</dbReference>
<dbReference type="InParanoid" id="A0A7J7CHV0"/>
<organism evidence="2 3">
    <name type="scientific">Tripterygium wilfordii</name>
    <name type="common">Thunder God vine</name>
    <dbReference type="NCBI Taxonomy" id="458696"/>
    <lineage>
        <taxon>Eukaryota</taxon>
        <taxon>Viridiplantae</taxon>
        <taxon>Streptophyta</taxon>
        <taxon>Embryophyta</taxon>
        <taxon>Tracheophyta</taxon>
        <taxon>Spermatophyta</taxon>
        <taxon>Magnoliopsida</taxon>
        <taxon>eudicotyledons</taxon>
        <taxon>Gunneridae</taxon>
        <taxon>Pentapetalae</taxon>
        <taxon>rosids</taxon>
        <taxon>fabids</taxon>
        <taxon>Celastrales</taxon>
        <taxon>Celastraceae</taxon>
        <taxon>Tripterygium</taxon>
    </lineage>
</organism>
<dbReference type="AlphaFoldDB" id="A0A7J7CHV0"/>
<feature type="compositionally biased region" description="Low complexity" evidence="1">
    <location>
        <begin position="657"/>
        <end position="676"/>
    </location>
</feature>
<gene>
    <name evidence="2" type="ORF">HS088_TW16G00067</name>
</gene>
<dbReference type="GO" id="GO:0006355">
    <property type="term" value="P:regulation of DNA-templated transcription"/>
    <property type="evidence" value="ECO:0007669"/>
    <property type="project" value="InterPro"/>
</dbReference>